<protein>
    <submittedName>
        <fullName evidence="2">DUF3810 domain-containing protein</fullName>
    </submittedName>
</protein>
<feature type="transmembrane region" description="Helical" evidence="1">
    <location>
        <begin position="64"/>
        <end position="90"/>
    </location>
</feature>
<dbReference type="InterPro" id="IPR024294">
    <property type="entry name" value="DUF3810"/>
</dbReference>
<name>A0ABY7WMK8_9SPHI</name>
<reference evidence="2 3" key="1">
    <citation type="submission" date="2023-02" db="EMBL/GenBank/DDBJ databases">
        <title>Genome sequence of Sphingobacterium sp. KACC 22765.</title>
        <authorList>
            <person name="Kim S."/>
            <person name="Heo J."/>
            <person name="Kwon S.-W."/>
        </authorList>
    </citation>
    <scope>NUCLEOTIDE SEQUENCE [LARGE SCALE GENOMIC DNA]</scope>
    <source>
        <strain evidence="2 3">KACC 22765</strain>
    </source>
</reference>
<accession>A0ABY7WMK8</accession>
<dbReference type="Proteomes" id="UP001221558">
    <property type="component" value="Chromosome"/>
</dbReference>
<feature type="transmembrane region" description="Helical" evidence="1">
    <location>
        <begin position="102"/>
        <end position="124"/>
    </location>
</feature>
<keyword evidence="3" id="KW-1185">Reference proteome</keyword>
<sequence>MKTRHNPSTALQRRIKRQYVLIAVTLLVLLLIHAAKQSPAWVEQYYSRLFYPAFSYLPKLLVGWVPFSVGDVFYFLLLLALSLPIVNALVKLFKKQWLPAWFRFLQFVTVCLVSYAYFYVSWGLNYYRIPLQQQLQLQVDRIDQATYFDVLDRYIVKVNMLRNSLDTQAIDRAQVEQDIEALMKRNEALLPMLSRTQVHAKRPISSTLVSYVGVTGYLNPFTQEVQVNAIAPGTGYPFTVAHELAHQMGIGFEDECNFTAFLVLHDHPNKRYQYAAYYETVDYLLQSLYMQDEQRFRHYVEKLSPAVKSDYAADRLFWQRYRGPVDRLMGMFYGNYLKHNNQPEGVARYSLMARLVVAWDKKNSEQQ</sequence>
<evidence type="ECO:0000313" key="3">
    <source>
        <dbReference type="Proteomes" id="UP001221558"/>
    </source>
</evidence>
<dbReference type="RefSeq" id="WP_274268954.1">
    <property type="nucleotide sequence ID" value="NZ_CP117880.1"/>
</dbReference>
<keyword evidence="1" id="KW-0812">Transmembrane</keyword>
<keyword evidence="1" id="KW-0472">Membrane</keyword>
<evidence type="ECO:0000256" key="1">
    <source>
        <dbReference type="SAM" id="Phobius"/>
    </source>
</evidence>
<keyword evidence="1" id="KW-1133">Transmembrane helix</keyword>
<gene>
    <name evidence="2" type="ORF">PQ465_07660</name>
</gene>
<dbReference type="EMBL" id="CP117880">
    <property type="protein sequence ID" value="WDF70245.1"/>
    <property type="molecule type" value="Genomic_DNA"/>
</dbReference>
<evidence type="ECO:0000313" key="2">
    <source>
        <dbReference type="EMBL" id="WDF70245.1"/>
    </source>
</evidence>
<dbReference type="Pfam" id="PF12725">
    <property type="entry name" value="DUF3810"/>
    <property type="match status" value="1"/>
</dbReference>
<organism evidence="2 3">
    <name type="scientific">Sphingobacterium oryzagri</name>
    <dbReference type="NCBI Taxonomy" id="3025669"/>
    <lineage>
        <taxon>Bacteria</taxon>
        <taxon>Pseudomonadati</taxon>
        <taxon>Bacteroidota</taxon>
        <taxon>Sphingobacteriia</taxon>
        <taxon>Sphingobacteriales</taxon>
        <taxon>Sphingobacteriaceae</taxon>
        <taxon>Sphingobacterium</taxon>
    </lineage>
</organism>
<proteinExistence type="predicted"/>